<dbReference type="RefSeq" id="WP_114591097.1">
    <property type="nucleotide sequence ID" value="NZ_CP031165.1"/>
</dbReference>
<keyword evidence="4" id="KW-0378">Hydrolase</keyword>
<dbReference type="GO" id="GO:0009254">
    <property type="term" value="P:peptidoglycan turnover"/>
    <property type="evidence" value="ECO:0007669"/>
    <property type="project" value="TreeGrafter"/>
</dbReference>
<dbReference type="PRINTS" id="PR00133">
    <property type="entry name" value="GLHYDRLASE3"/>
</dbReference>
<evidence type="ECO:0000313" key="10">
    <source>
        <dbReference type="Proteomes" id="UP000264006"/>
    </source>
</evidence>
<dbReference type="OrthoDB" id="9805821at2"/>
<dbReference type="EMBL" id="CP031165">
    <property type="protein sequence ID" value="AXV06445.1"/>
    <property type="molecule type" value="Genomic_DNA"/>
</dbReference>
<dbReference type="PANTHER" id="PTHR30480">
    <property type="entry name" value="BETA-HEXOSAMINIDASE-RELATED"/>
    <property type="match status" value="1"/>
</dbReference>
<evidence type="ECO:0000256" key="4">
    <source>
        <dbReference type="ARBA" id="ARBA00022801"/>
    </source>
</evidence>
<evidence type="ECO:0000259" key="8">
    <source>
        <dbReference type="Pfam" id="PF00933"/>
    </source>
</evidence>
<dbReference type="Pfam" id="PF00933">
    <property type="entry name" value="Glyco_hydro_3"/>
    <property type="match status" value="1"/>
</dbReference>
<dbReference type="AlphaFoldDB" id="A0A346XW48"/>
<dbReference type="Proteomes" id="UP000264006">
    <property type="component" value="Chromosome"/>
</dbReference>
<dbReference type="InterPro" id="IPR019800">
    <property type="entry name" value="Glyco_hydro_3_AS"/>
</dbReference>
<name>A0A346XW48_9ACTN</name>
<dbReference type="InterPro" id="IPR036962">
    <property type="entry name" value="Glyco_hydro_3_N_sf"/>
</dbReference>
<evidence type="ECO:0000256" key="6">
    <source>
        <dbReference type="SAM" id="MobiDB-lite"/>
    </source>
</evidence>
<feature type="region of interest" description="Disordered" evidence="6">
    <location>
        <begin position="56"/>
        <end position="116"/>
    </location>
</feature>
<dbReference type="InterPro" id="IPR050226">
    <property type="entry name" value="NagZ_Beta-hexosaminidase"/>
</dbReference>
<gene>
    <name evidence="9" type="ORF">DVS28_a1754</name>
</gene>
<dbReference type="InterPro" id="IPR017853">
    <property type="entry name" value="GH"/>
</dbReference>
<evidence type="ECO:0000256" key="7">
    <source>
        <dbReference type="SAM" id="SignalP"/>
    </source>
</evidence>
<dbReference type="SUPFAM" id="SSF51445">
    <property type="entry name" value="(Trans)glycosidases"/>
    <property type="match status" value="1"/>
</dbReference>
<feature type="chain" id="PRO_5039573983" description="beta-N-acetylhexosaminidase" evidence="7">
    <location>
        <begin position="27"/>
        <end position="511"/>
    </location>
</feature>
<dbReference type="PROSITE" id="PS00775">
    <property type="entry name" value="GLYCOSYL_HYDROL_F3"/>
    <property type="match status" value="1"/>
</dbReference>
<dbReference type="KEGG" id="euz:DVS28_a1754"/>
<feature type="signal peptide" evidence="7">
    <location>
        <begin position="1"/>
        <end position="26"/>
    </location>
</feature>
<dbReference type="Gene3D" id="3.20.20.300">
    <property type="entry name" value="Glycoside hydrolase, family 3, N-terminal domain"/>
    <property type="match status" value="1"/>
</dbReference>
<dbReference type="GO" id="GO:0005975">
    <property type="term" value="P:carbohydrate metabolic process"/>
    <property type="evidence" value="ECO:0007669"/>
    <property type="project" value="InterPro"/>
</dbReference>
<evidence type="ECO:0000256" key="2">
    <source>
        <dbReference type="ARBA" id="ARBA00005336"/>
    </source>
</evidence>
<dbReference type="PROSITE" id="PS51257">
    <property type="entry name" value="PROKAR_LIPOPROTEIN"/>
    <property type="match status" value="1"/>
</dbReference>
<evidence type="ECO:0000256" key="3">
    <source>
        <dbReference type="ARBA" id="ARBA00012663"/>
    </source>
</evidence>
<keyword evidence="10" id="KW-1185">Reference proteome</keyword>
<proteinExistence type="inferred from homology"/>
<sequence length="511" mass="51290">MPMLPRHRPRPFVALAAGLLLAMVLAACSSPGSDSLVDGSADGADDELVAVGTEAWDSEAPTTGDPADDIVAPDAAGTPTTGATQDPTGAGAVDPGAAGTPGSTAPASGDSSAPLDPRAGIDAIVAAMTVEQKVGQLFTVTVIGNDATDPSPAARTANSQLFGVATPAEVVAAYHLGGVAYFDHDLGEGTSNVDDVLQVAAFSAGLQQAAADDTGIGLLIGADQEGGNVVRLRAPATVFPSARAIGNTGDLELARQVGMVTGTEARALGVNWVYAPVADVNVNPDNPVIGDRAFAVETSRTSQFVAATAEGLAEAGVLPTLKHFPGHGDTAVDSHSSLPTIDHDIETLRAVDLPPFQLAAQDPTRTSVMVGHLAVPAVDAEGLPATISSAVMNLLRGDVGFDGLVVTDAMNMGALSGFGDAGSLAVQAIAAGIDVVLMPTDLPAAQRAVLAAVADGTIPEGRLDVSVRRVLEAKQVLGVLDASTIATPSIDVVGSAAHQDVRDRVRAACSC</sequence>
<comment type="similarity">
    <text evidence="2">Belongs to the glycosyl hydrolase 3 family.</text>
</comment>
<protein>
    <recommendedName>
        <fullName evidence="3">beta-N-acetylhexosaminidase</fullName>
        <ecNumber evidence="3">3.2.1.52</ecNumber>
    </recommendedName>
</protein>
<comment type="catalytic activity">
    <reaction evidence="1">
        <text>Hydrolysis of terminal non-reducing N-acetyl-D-hexosamine residues in N-acetyl-beta-D-hexosaminides.</text>
        <dbReference type="EC" id="3.2.1.52"/>
    </reaction>
</comment>
<organism evidence="9 10">
    <name type="scientific">Euzebya pacifica</name>
    <dbReference type="NCBI Taxonomy" id="1608957"/>
    <lineage>
        <taxon>Bacteria</taxon>
        <taxon>Bacillati</taxon>
        <taxon>Actinomycetota</taxon>
        <taxon>Nitriliruptoria</taxon>
        <taxon>Euzebyales</taxon>
    </lineage>
</organism>
<accession>A0A346XW48</accession>
<evidence type="ECO:0000313" key="9">
    <source>
        <dbReference type="EMBL" id="AXV06445.1"/>
    </source>
</evidence>
<evidence type="ECO:0000256" key="1">
    <source>
        <dbReference type="ARBA" id="ARBA00001231"/>
    </source>
</evidence>
<dbReference type="EC" id="3.2.1.52" evidence="3"/>
<reference evidence="9 10" key="1">
    <citation type="submission" date="2018-09" db="EMBL/GenBank/DDBJ databases">
        <title>Complete genome sequence of Euzebya sp. DY32-46 isolated from seawater of Pacific Ocean.</title>
        <authorList>
            <person name="Xu L."/>
            <person name="Wu Y.-H."/>
            <person name="Xu X.-W."/>
        </authorList>
    </citation>
    <scope>NUCLEOTIDE SEQUENCE [LARGE SCALE GENOMIC DNA]</scope>
    <source>
        <strain evidence="9 10">DY32-46</strain>
    </source>
</reference>
<dbReference type="GO" id="GO:0004563">
    <property type="term" value="F:beta-N-acetylhexosaminidase activity"/>
    <property type="evidence" value="ECO:0007669"/>
    <property type="project" value="UniProtKB-EC"/>
</dbReference>
<keyword evidence="5" id="KW-0326">Glycosidase</keyword>
<feature type="compositionally biased region" description="Low complexity" evidence="6">
    <location>
        <begin position="69"/>
        <end position="109"/>
    </location>
</feature>
<dbReference type="PANTHER" id="PTHR30480:SF13">
    <property type="entry name" value="BETA-HEXOSAMINIDASE"/>
    <property type="match status" value="1"/>
</dbReference>
<evidence type="ECO:0000256" key="5">
    <source>
        <dbReference type="ARBA" id="ARBA00023295"/>
    </source>
</evidence>
<keyword evidence="7" id="KW-0732">Signal</keyword>
<dbReference type="InterPro" id="IPR001764">
    <property type="entry name" value="Glyco_hydro_3_N"/>
</dbReference>
<feature type="domain" description="Glycoside hydrolase family 3 N-terminal" evidence="8">
    <location>
        <begin position="129"/>
        <end position="472"/>
    </location>
</feature>